<dbReference type="Pfam" id="PF01061">
    <property type="entry name" value="ABC2_membrane"/>
    <property type="match status" value="1"/>
</dbReference>
<reference evidence="10" key="1">
    <citation type="submission" date="2016-06" db="EMBL/GenBank/DDBJ databases">
        <authorList>
            <person name="Varghese N."/>
            <person name="Submissions Spin"/>
        </authorList>
    </citation>
    <scope>NUCLEOTIDE SEQUENCE [LARGE SCALE GENOMIC DNA]</scope>
    <source>
        <strain evidence="10">DSM 45647</strain>
    </source>
</reference>
<dbReference type="GO" id="GO:0043190">
    <property type="term" value="C:ATP-binding cassette (ABC) transporter complex"/>
    <property type="evidence" value="ECO:0007669"/>
    <property type="project" value="InterPro"/>
</dbReference>
<keyword evidence="4 6" id="KW-0472">Membrane</keyword>
<accession>A0A1C5HFA5</accession>
<gene>
    <name evidence="9" type="ORF">GA0070213_10334</name>
</gene>
<evidence type="ECO:0000256" key="4">
    <source>
        <dbReference type="ARBA" id="ARBA00023136"/>
    </source>
</evidence>
<name>A0A1C5HFA5_9ACTN</name>
<dbReference type="OrthoDB" id="670210at2"/>
<dbReference type="EMBL" id="FMDM01000003">
    <property type="protein sequence ID" value="SCG44623.1"/>
    <property type="molecule type" value="Genomic_DNA"/>
</dbReference>
<dbReference type="InterPro" id="IPR047817">
    <property type="entry name" value="ABC2_TM_bact-type"/>
</dbReference>
<dbReference type="RefSeq" id="WP_091058749.1">
    <property type="nucleotide sequence ID" value="NZ_FMDM01000003.1"/>
</dbReference>
<feature type="transmembrane region" description="Helical" evidence="6">
    <location>
        <begin position="122"/>
        <end position="148"/>
    </location>
</feature>
<feature type="transmembrane region" description="Helical" evidence="6">
    <location>
        <begin position="252"/>
        <end position="270"/>
    </location>
</feature>
<organism evidence="9 10">
    <name type="scientific">Micromonospora humi</name>
    <dbReference type="NCBI Taxonomy" id="745366"/>
    <lineage>
        <taxon>Bacteria</taxon>
        <taxon>Bacillati</taxon>
        <taxon>Actinomycetota</taxon>
        <taxon>Actinomycetes</taxon>
        <taxon>Micromonosporales</taxon>
        <taxon>Micromonosporaceae</taxon>
        <taxon>Micromonospora</taxon>
    </lineage>
</organism>
<dbReference type="InterPro" id="IPR051784">
    <property type="entry name" value="Nod_factor_ABC_transporter"/>
</dbReference>
<dbReference type="GO" id="GO:0140359">
    <property type="term" value="F:ABC-type transporter activity"/>
    <property type="evidence" value="ECO:0007669"/>
    <property type="project" value="InterPro"/>
</dbReference>
<evidence type="ECO:0000256" key="1">
    <source>
        <dbReference type="ARBA" id="ARBA00004141"/>
    </source>
</evidence>
<keyword evidence="6" id="KW-0813">Transport</keyword>
<protein>
    <recommendedName>
        <fullName evidence="6">Transport permease protein</fullName>
    </recommendedName>
</protein>
<dbReference type="STRING" id="745366.GA0070213_10334"/>
<dbReference type="InterPro" id="IPR013525">
    <property type="entry name" value="ABC2_TM"/>
</dbReference>
<evidence type="ECO:0000313" key="9">
    <source>
        <dbReference type="EMBL" id="SCG44623.1"/>
    </source>
</evidence>
<comment type="similarity">
    <text evidence="6">Belongs to the ABC-2 integral membrane protein family.</text>
</comment>
<dbReference type="PROSITE" id="PS51012">
    <property type="entry name" value="ABC_TM2"/>
    <property type="match status" value="1"/>
</dbReference>
<keyword evidence="2 6" id="KW-0812">Transmembrane</keyword>
<comment type="subcellular location">
    <subcellularLocation>
        <location evidence="6">Cell membrane</location>
        <topology evidence="6">Multi-pass membrane protein</topology>
    </subcellularLocation>
    <subcellularLocation>
        <location evidence="1">Membrane</location>
        <topology evidence="1">Multi-pass membrane protein</topology>
    </subcellularLocation>
</comment>
<evidence type="ECO:0000256" key="6">
    <source>
        <dbReference type="RuleBase" id="RU361157"/>
    </source>
</evidence>
<dbReference type="PIRSF" id="PIRSF006648">
    <property type="entry name" value="DrrB"/>
    <property type="match status" value="1"/>
</dbReference>
<feature type="transmembrane region" description="Helical" evidence="6">
    <location>
        <begin position="76"/>
        <end position="101"/>
    </location>
</feature>
<keyword evidence="5" id="KW-0046">Antibiotic resistance</keyword>
<evidence type="ECO:0000256" key="3">
    <source>
        <dbReference type="ARBA" id="ARBA00022989"/>
    </source>
</evidence>
<keyword evidence="3 6" id="KW-1133">Transmembrane helix</keyword>
<dbReference type="Proteomes" id="UP000199360">
    <property type="component" value="Unassembled WGS sequence"/>
</dbReference>
<evidence type="ECO:0000256" key="7">
    <source>
        <dbReference type="SAM" id="MobiDB-lite"/>
    </source>
</evidence>
<proteinExistence type="inferred from homology"/>
<evidence type="ECO:0000259" key="8">
    <source>
        <dbReference type="PROSITE" id="PS51012"/>
    </source>
</evidence>
<evidence type="ECO:0000256" key="5">
    <source>
        <dbReference type="ARBA" id="ARBA00023251"/>
    </source>
</evidence>
<feature type="region of interest" description="Disordered" evidence="7">
    <location>
        <begin position="1"/>
        <end position="22"/>
    </location>
</feature>
<sequence length="274" mass="29134">MTTTIRAAATPPRTGAPRAGSRPFGLARHSLSLAGRSLIKTLRTPEQLLDVTLQPIIFVVIFVYLLGGAISGSQHAYLEFLLPAIMVQTVLFASIATGVSLNTDVEKGVFDRFRSLPIARSAPLVGSVVGDLVRFVVCIAVLFAFGYAIGFRIGTDPLSTLAACLLTIAFAFAVSWIGVLLGVLMRSPGAVQGTAFLLLFPLTFGTNMMVPTDTLPGWLQWWVGVNPVADVMEAARGLIIGGPVAGPVTRSLLWTVAIIAVFAPLAVRAYRRRA</sequence>
<feature type="domain" description="ABC transmembrane type-2" evidence="8">
    <location>
        <begin position="46"/>
        <end position="273"/>
    </location>
</feature>
<evidence type="ECO:0000256" key="2">
    <source>
        <dbReference type="ARBA" id="ARBA00022692"/>
    </source>
</evidence>
<feature type="transmembrane region" description="Helical" evidence="6">
    <location>
        <begin position="190"/>
        <end position="210"/>
    </location>
</feature>
<evidence type="ECO:0000313" key="10">
    <source>
        <dbReference type="Proteomes" id="UP000199360"/>
    </source>
</evidence>
<feature type="compositionally biased region" description="Low complexity" evidence="7">
    <location>
        <begin position="1"/>
        <end position="20"/>
    </location>
</feature>
<dbReference type="AlphaFoldDB" id="A0A1C5HFA5"/>
<feature type="transmembrane region" description="Helical" evidence="6">
    <location>
        <begin position="48"/>
        <end position="70"/>
    </location>
</feature>
<dbReference type="PANTHER" id="PTHR43229">
    <property type="entry name" value="NODULATION PROTEIN J"/>
    <property type="match status" value="1"/>
</dbReference>
<keyword evidence="6" id="KW-1003">Cell membrane</keyword>
<dbReference type="GO" id="GO:0046677">
    <property type="term" value="P:response to antibiotic"/>
    <property type="evidence" value="ECO:0007669"/>
    <property type="project" value="UniProtKB-KW"/>
</dbReference>
<dbReference type="PANTHER" id="PTHR43229:SF2">
    <property type="entry name" value="NODULATION PROTEIN J"/>
    <property type="match status" value="1"/>
</dbReference>
<feature type="transmembrane region" description="Helical" evidence="6">
    <location>
        <begin position="160"/>
        <end position="183"/>
    </location>
</feature>
<dbReference type="InterPro" id="IPR000412">
    <property type="entry name" value="ABC_2_transport"/>
</dbReference>
<keyword evidence="10" id="KW-1185">Reference proteome</keyword>